<dbReference type="PANTHER" id="PTHR47782">
    <property type="entry name" value="ZN(II)2CYS6 TRANSCRIPTION FACTOR (EUROFUNG)-RELATED"/>
    <property type="match status" value="1"/>
</dbReference>
<protein>
    <recommendedName>
        <fullName evidence="8">Xylanolytic transcriptional activator regulatory domain-containing protein</fullName>
    </recommendedName>
</protein>
<evidence type="ECO:0000256" key="6">
    <source>
        <dbReference type="ARBA" id="ARBA00023163"/>
    </source>
</evidence>
<dbReference type="GO" id="GO:0008270">
    <property type="term" value="F:zinc ion binding"/>
    <property type="evidence" value="ECO:0007669"/>
    <property type="project" value="InterPro"/>
</dbReference>
<evidence type="ECO:0000256" key="4">
    <source>
        <dbReference type="ARBA" id="ARBA00023015"/>
    </source>
</evidence>
<comment type="subcellular location">
    <subcellularLocation>
        <location evidence="1">Nucleus</location>
    </subcellularLocation>
</comment>
<keyword evidence="7" id="KW-0539">Nucleus</keyword>
<dbReference type="AlphaFoldDB" id="A0AAV9NMC6"/>
<dbReference type="GO" id="GO:0006351">
    <property type="term" value="P:DNA-templated transcription"/>
    <property type="evidence" value="ECO:0007669"/>
    <property type="project" value="InterPro"/>
</dbReference>
<dbReference type="Pfam" id="PF04082">
    <property type="entry name" value="Fungal_trans"/>
    <property type="match status" value="1"/>
</dbReference>
<name>A0AAV9NMC6_9EURO</name>
<evidence type="ECO:0000259" key="8">
    <source>
        <dbReference type="SMART" id="SM00906"/>
    </source>
</evidence>
<proteinExistence type="predicted"/>
<evidence type="ECO:0000256" key="2">
    <source>
        <dbReference type="ARBA" id="ARBA00022723"/>
    </source>
</evidence>
<dbReference type="PANTHER" id="PTHR47782:SF1">
    <property type="entry name" value="PYRIMIDINE PATHWAY REGULATORY PROTEIN 1"/>
    <property type="match status" value="1"/>
</dbReference>
<gene>
    <name evidence="9" type="ORF">LTR84_011018</name>
</gene>
<evidence type="ECO:0000256" key="3">
    <source>
        <dbReference type="ARBA" id="ARBA00022833"/>
    </source>
</evidence>
<keyword evidence="10" id="KW-1185">Reference proteome</keyword>
<dbReference type="GeneID" id="89979172"/>
<dbReference type="GO" id="GO:0005634">
    <property type="term" value="C:nucleus"/>
    <property type="evidence" value="ECO:0007669"/>
    <property type="project" value="UniProtKB-SubCell"/>
</dbReference>
<organism evidence="9 10">
    <name type="scientific">Exophiala bonariae</name>
    <dbReference type="NCBI Taxonomy" id="1690606"/>
    <lineage>
        <taxon>Eukaryota</taxon>
        <taxon>Fungi</taxon>
        <taxon>Dikarya</taxon>
        <taxon>Ascomycota</taxon>
        <taxon>Pezizomycotina</taxon>
        <taxon>Eurotiomycetes</taxon>
        <taxon>Chaetothyriomycetidae</taxon>
        <taxon>Chaetothyriales</taxon>
        <taxon>Herpotrichiellaceae</taxon>
        <taxon>Exophiala</taxon>
    </lineage>
</organism>
<dbReference type="GO" id="GO:0043565">
    <property type="term" value="F:sequence-specific DNA binding"/>
    <property type="evidence" value="ECO:0007669"/>
    <property type="project" value="TreeGrafter"/>
</dbReference>
<keyword evidence="3" id="KW-0862">Zinc</keyword>
<keyword evidence="5" id="KW-0238">DNA-binding</keyword>
<evidence type="ECO:0000313" key="9">
    <source>
        <dbReference type="EMBL" id="KAK5058754.1"/>
    </source>
</evidence>
<accession>A0AAV9NMC6</accession>
<dbReference type="InterPro" id="IPR052202">
    <property type="entry name" value="Yeast_MetPath_Reg"/>
</dbReference>
<keyword evidence="2" id="KW-0479">Metal-binding</keyword>
<evidence type="ECO:0000256" key="7">
    <source>
        <dbReference type="ARBA" id="ARBA00023242"/>
    </source>
</evidence>
<comment type="caution">
    <text evidence="9">The sequence shown here is derived from an EMBL/GenBank/DDBJ whole genome shotgun (WGS) entry which is preliminary data.</text>
</comment>
<dbReference type="InterPro" id="IPR007219">
    <property type="entry name" value="XnlR_reg_dom"/>
</dbReference>
<sequence>MDSQTNRHLPRSIAQFLETAIAEKEHNRSRKQCHTKLPADRTFTSPIVSELLDGITASHLGLSAAVPLARCVVVGTQLPSARKHLGVMNDFHVHHPRSIINPQPNRTPLSSIPVNVADFLFDTYVRRVAPQYPIYYIPELLAMHNAAFHPTEVSTSPRIAVTPYEVFTLNLVMAISLSTAARSKQARANSIASGLFENAMEQLSGVLTNDLRGLQALTLLTQYTFLNPGVANFWLLTGFISQACIDLGLHQELPDNTQISALERDMRRRVFWCAWEMEVAVCGALLRPITLLRRTITTAFPAQVDDSSITEAGIDFNGRLTKFTSCYIWRYREVECDVVPVLFHNEPLPPEFDSLDEWMAHQERTILDWKAEIHEATTRNTDSALQSQWDEMKLYSTIATDYILVTLFRPCPRLKEPPAKNLMKAFSAAVGVADGSWQQANLEFGGSKYVFHSCYHSFSAAIAFLQALQRFKAEIAAIYTWKQVESNMETFSRFFATVAERWPAASRCLEEYERLLSPVKQDFVEFLAQEALRIAEQASSKNKCVAPVGIDPAHDLELNFGTFFNAASLSMDDTFAYYPYIPMDWNEEFNFGVDTIVPQN</sequence>
<keyword evidence="4" id="KW-0805">Transcription regulation</keyword>
<evidence type="ECO:0000256" key="1">
    <source>
        <dbReference type="ARBA" id="ARBA00004123"/>
    </source>
</evidence>
<feature type="domain" description="Xylanolytic transcriptional activator regulatory" evidence="8">
    <location>
        <begin position="233"/>
        <end position="307"/>
    </location>
</feature>
<dbReference type="Proteomes" id="UP001358417">
    <property type="component" value="Unassembled WGS sequence"/>
</dbReference>
<dbReference type="GO" id="GO:0000981">
    <property type="term" value="F:DNA-binding transcription factor activity, RNA polymerase II-specific"/>
    <property type="evidence" value="ECO:0007669"/>
    <property type="project" value="TreeGrafter"/>
</dbReference>
<dbReference type="SMART" id="SM00906">
    <property type="entry name" value="Fungal_trans"/>
    <property type="match status" value="1"/>
</dbReference>
<evidence type="ECO:0000256" key="5">
    <source>
        <dbReference type="ARBA" id="ARBA00023125"/>
    </source>
</evidence>
<keyword evidence="6" id="KW-0804">Transcription</keyword>
<dbReference type="GO" id="GO:0045944">
    <property type="term" value="P:positive regulation of transcription by RNA polymerase II"/>
    <property type="evidence" value="ECO:0007669"/>
    <property type="project" value="TreeGrafter"/>
</dbReference>
<evidence type="ECO:0000313" key="10">
    <source>
        <dbReference type="Proteomes" id="UP001358417"/>
    </source>
</evidence>
<dbReference type="CDD" id="cd12148">
    <property type="entry name" value="fungal_TF_MHR"/>
    <property type="match status" value="1"/>
</dbReference>
<dbReference type="EMBL" id="JAVRRD010000005">
    <property type="protein sequence ID" value="KAK5058754.1"/>
    <property type="molecule type" value="Genomic_DNA"/>
</dbReference>
<dbReference type="RefSeq" id="XP_064709277.1">
    <property type="nucleotide sequence ID" value="XM_064854551.1"/>
</dbReference>
<reference evidence="9 10" key="1">
    <citation type="submission" date="2023-08" db="EMBL/GenBank/DDBJ databases">
        <title>Black Yeasts Isolated from many extreme environments.</title>
        <authorList>
            <person name="Coleine C."/>
            <person name="Stajich J.E."/>
            <person name="Selbmann L."/>
        </authorList>
    </citation>
    <scope>NUCLEOTIDE SEQUENCE [LARGE SCALE GENOMIC DNA]</scope>
    <source>
        <strain evidence="9 10">CCFEE 5792</strain>
    </source>
</reference>